<evidence type="ECO:0000256" key="1">
    <source>
        <dbReference type="ARBA" id="ARBA00023015"/>
    </source>
</evidence>
<dbReference type="InterPro" id="IPR002818">
    <property type="entry name" value="DJ-1/PfpI"/>
</dbReference>
<dbReference type="InterPro" id="IPR029062">
    <property type="entry name" value="Class_I_gatase-like"/>
</dbReference>
<dbReference type="PROSITE" id="PS01124">
    <property type="entry name" value="HTH_ARAC_FAMILY_2"/>
    <property type="match status" value="1"/>
</dbReference>
<dbReference type="GO" id="GO:0003700">
    <property type="term" value="F:DNA-binding transcription factor activity"/>
    <property type="evidence" value="ECO:0007669"/>
    <property type="project" value="InterPro"/>
</dbReference>
<dbReference type="OrthoDB" id="9803764at2"/>
<keyword evidence="1" id="KW-0805">Transcription regulation</keyword>
<dbReference type="GO" id="GO:0043565">
    <property type="term" value="F:sequence-specific DNA binding"/>
    <property type="evidence" value="ECO:0007669"/>
    <property type="project" value="InterPro"/>
</dbReference>
<evidence type="ECO:0000313" key="3">
    <source>
        <dbReference type="EMBL" id="VVO32983.1"/>
    </source>
</evidence>
<proteinExistence type="predicted"/>
<organism evidence="3 4">
    <name type="scientific">Pseudomonas fluorescens</name>
    <dbReference type="NCBI Taxonomy" id="294"/>
    <lineage>
        <taxon>Bacteria</taxon>
        <taxon>Pseudomonadati</taxon>
        <taxon>Pseudomonadota</taxon>
        <taxon>Gammaproteobacteria</taxon>
        <taxon>Pseudomonadales</taxon>
        <taxon>Pseudomonadaceae</taxon>
        <taxon>Pseudomonas</taxon>
    </lineage>
</organism>
<sequence>MHQVGLIVYPEFQVLGLAMCAAFEMANGAVDEPVYSLALLSEHGGTVRTSAGFGVETTAFDQRSFDTLLVMGDNLIRPVSSGMVAFLRSASQTSRRVGSICTGAIALAEAGLLDGRRATTHWCHAPALQRAYPKVKVEEDRIFINDGNVWTAAGMSACVDLALALVESDLGAQVARRVARQLVVYHRRAGGQSQFSVMLELEPKTDRIQSALTYAKQNLKSELSVDALASAANLSPRQFSRVFHAETGQSPAKAIENLRVEAARLMMETGRHAIDVVATETGFGDRERMRRAFIRAFGQPPQVIQRASRGGLA</sequence>
<dbReference type="PANTHER" id="PTHR43130">
    <property type="entry name" value="ARAC-FAMILY TRANSCRIPTIONAL REGULATOR"/>
    <property type="match status" value="1"/>
</dbReference>
<evidence type="ECO:0000313" key="4">
    <source>
        <dbReference type="Proteomes" id="UP000326557"/>
    </source>
</evidence>
<protein>
    <submittedName>
        <fullName evidence="3">HTH-type transcriptional regulator CdhR</fullName>
    </submittedName>
</protein>
<dbReference type="CDD" id="cd03137">
    <property type="entry name" value="GATase1_AraC_1"/>
    <property type="match status" value="1"/>
</dbReference>
<name>A0A5E7IHJ2_PSEFL</name>
<accession>A0A5E7IHJ2</accession>
<reference evidence="3 4" key="1">
    <citation type="submission" date="2019-09" db="EMBL/GenBank/DDBJ databases">
        <authorList>
            <person name="Chandra G."/>
            <person name="Truman W A."/>
        </authorList>
    </citation>
    <scope>NUCLEOTIDE SEQUENCE [LARGE SCALE GENOMIC DNA]</scope>
    <source>
        <strain evidence="3">PS704</strain>
    </source>
</reference>
<dbReference type="InterPro" id="IPR018060">
    <property type="entry name" value="HTH_AraC"/>
</dbReference>
<dbReference type="InterPro" id="IPR052158">
    <property type="entry name" value="INH-QAR"/>
</dbReference>
<dbReference type="SUPFAM" id="SSF46689">
    <property type="entry name" value="Homeodomain-like"/>
    <property type="match status" value="2"/>
</dbReference>
<dbReference type="Gene3D" id="1.10.10.60">
    <property type="entry name" value="Homeodomain-like"/>
    <property type="match status" value="1"/>
</dbReference>
<dbReference type="Proteomes" id="UP000326557">
    <property type="component" value="Unassembled WGS sequence"/>
</dbReference>
<dbReference type="SMART" id="SM00342">
    <property type="entry name" value="HTH_ARAC"/>
    <property type="match status" value="1"/>
</dbReference>
<gene>
    <name evidence="3" type="primary">cdhR_10</name>
    <name evidence="3" type="ORF">PS704_05163</name>
</gene>
<dbReference type="RefSeq" id="WP_150633020.1">
    <property type="nucleotide sequence ID" value="NZ_CABVHI010000029.1"/>
</dbReference>
<dbReference type="AlphaFoldDB" id="A0A5E7IHJ2"/>
<dbReference type="Gene3D" id="3.40.50.880">
    <property type="match status" value="1"/>
</dbReference>
<keyword evidence="2" id="KW-0804">Transcription</keyword>
<dbReference type="InterPro" id="IPR009057">
    <property type="entry name" value="Homeodomain-like_sf"/>
</dbReference>
<dbReference type="Pfam" id="PF12833">
    <property type="entry name" value="HTH_18"/>
    <property type="match status" value="1"/>
</dbReference>
<dbReference type="SUPFAM" id="SSF52317">
    <property type="entry name" value="Class I glutamine amidotransferase-like"/>
    <property type="match status" value="1"/>
</dbReference>
<dbReference type="EMBL" id="CABVHP010000022">
    <property type="protein sequence ID" value="VVO32983.1"/>
    <property type="molecule type" value="Genomic_DNA"/>
</dbReference>
<dbReference type="Pfam" id="PF01965">
    <property type="entry name" value="DJ-1_PfpI"/>
    <property type="match status" value="1"/>
</dbReference>
<dbReference type="PANTHER" id="PTHR43130:SF3">
    <property type="entry name" value="HTH-TYPE TRANSCRIPTIONAL REGULATOR RV1931C"/>
    <property type="match status" value="1"/>
</dbReference>
<evidence type="ECO:0000256" key="2">
    <source>
        <dbReference type="ARBA" id="ARBA00023163"/>
    </source>
</evidence>